<feature type="domain" description="UBC core" evidence="1">
    <location>
        <begin position="20"/>
        <end position="168"/>
    </location>
</feature>
<dbReference type="InterPro" id="IPR016135">
    <property type="entry name" value="UBQ-conjugating_enzyme/RWD"/>
</dbReference>
<dbReference type="OrthoDB" id="5596422at2759"/>
<evidence type="ECO:0000313" key="2">
    <source>
        <dbReference type="EMBL" id="JAT83890.1"/>
    </source>
</evidence>
<protein>
    <recommendedName>
        <fullName evidence="1">UBC core domain-containing protein</fullName>
    </recommendedName>
</protein>
<organism evidence="2">
    <name type="scientific">Pectinophora gossypiella</name>
    <name type="common">Cotton pink bollworm</name>
    <name type="synonym">Depressaria gossypiella</name>
    <dbReference type="NCBI Taxonomy" id="13191"/>
    <lineage>
        <taxon>Eukaryota</taxon>
        <taxon>Metazoa</taxon>
        <taxon>Ecdysozoa</taxon>
        <taxon>Arthropoda</taxon>
        <taxon>Hexapoda</taxon>
        <taxon>Insecta</taxon>
        <taxon>Pterygota</taxon>
        <taxon>Neoptera</taxon>
        <taxon>Endopterygota</taxon>
        <taxon>Lepidoptera</taxon>
        <taxon>Glossata</taxon>
        <taxon>Ditrysia</taxon>
        <taxon>Gelechioidea</taxon>
        <taxon>Gelechiidae</taxon>
        <taxon>Apatetrinae</taxon>
        <taxon>Pectinophora</taxon>
    </lineage>
</organism>
<dbReference type="InterPro" id="IPR000608">
    <property type="entry name" value="UBC"/>
</dbReference>
<proteinExistence type="predicted"/>
<dbReference type="Gene3D" id="3.10.110.10">
    <property type="entry name" value="Ubiquitin Conjugating Enzyme"/>
    <property type="match status" value="1"/>
</dbReference>
<accession>A0A1E1WA59</accession>
<reference evidence="2" key="1">
    <citation type="submission" date="2015-09" db="EMBL/GenBank/DDBJ databases">
        <title>De novo assembly of Pectinophora gossypiella (Pink Bollworm) gut transcriptome.</title>
        <authorList>
            <person name="Tassone E.E."/>
        </authorList>
    </citation>
    <scope>NUCLEOTIDE SEQUENCE</scope>
</reference>
<dbReference type="InterPro" id="IPR050113">
    <property type="entry name" value="Ub_conjugating_enzyme"/>
</dbReference>
<dbReference type="EMBL" id="GDQN01007164">
    <property type="protein sequence ID" value="JAT83890.1"/>
    <property type="molecule type" value="Transcribed_RNA"/>
</dbReference>
<dbReference type="PROSITE" id="PS50127">
    <property type="entry name" value="UBC_2"/>
    <property type="match status" value="1"/>
</dbReference>
<dbReference type="Pfam" id="PF00179">
    <property type="entry name" value="UQ_con"/>
    <property type="match status" value="1"/>
</dbReference>
<dbReference type="AlphaFoldDB" id="A0A1E1WA59"/>
<name>A0A1E1WA59_PECGO</name>
<gene>
    <name evidence="2" type="ORF">g.5457</name>
</gene>
<dbReference type="CDD" id="cd23814">
    <property type="entry name" value="UEV_AKTIP"/>
    <property type="match status" value="1"/>
</dbReference>
<dbReference type="SUPFAM" id="SSF54495">
    <property type="entry name" value="UBC-like"/>
    <property type="match status" value="1"/>
</dbReference>
<sequence>MSDENNRNVKEIRELYSMFHQEYIIMAEYRMLQTENLQGIYVIPSYENSFLWFGVIFVRTGFYECGVFRFTLEFPEKFPDDEVPVLTFTSNFYHPAVDPNTGVLNLSEVFPKWDRKMNHIWQILKYLHWIFHNLNIKVPANIEAKVAYKSNRKLFLEKVRECVITSIDHLYDDPPTEDKHYITFKPYDPEVHDSAKNLMMQPPKPNEGMVQGISWVQPGSYQPFSKEENT</sequence>
<dbReference type="SMART" id="SM00212">
    <property type="entry name" value="UBCc"/>
    <property type="match status" value="1"/>
</dbReference>
<dbReference type="PANTHER" id="PTHR24067">
    <property type="entry name" value="UBIQUITIN-CONJUGATING ENZYME E2"/>
    <property type="match status" value="1"/>
</dbReference>
<evidence type="ECO:0000259" key="1">
    <source>
        <dbReference type="PROSITE" id="PS50127"/>
    </source>
</evidence>